<sequence>MTVLDPSELEKILAAARRLPRRAQAELAEMLLREAGAPADDPSGQPGIEALRGMSETELVALSSSVVAPGCQRRMKALLRQNARGELDDAERQELDALLEEADRIALLKARAAYTLAQLGRLRTAAA</sequence>
<name>A0A150PGW9_SORCE</name>
<dbReference type="Proteomes" id="UP000075420">
    <property type="component" value="Unassembled WGS sequence"/>
</dbReference>
<comment type="caution">
    <text evidence="1">The sequence shown here is derived from an EMBL/GenBank/DDBJ whole genome shotgun (WGS) entry which is preliminary data.</text>
</comment>
<dbReference type="EMBL" id="JELY01001683">
    <property type="protein sequence ID" value="KYF54923.1"/>
    <property type="molecule type" value="Genomic_DNA"/>
</dbReference>
<accession>A0A150PGW9</accession>
<evidence type="ECO:0000313" key="2">
    <source>
        <dbReference type="Proteomes" id="UP000075420"/>
    </source>
</evidence>
<gene>
    <name evidence="1" type="ORF">BE08_10095</name>
</gene>
<organism evidence="1 2">
    <name type="scientific">Sorangium cellulosum</name>
    <name type="common">Polyangium cellulosum</name>
    <dbReference type="NCBI Taxonomy" id="56"/>
    <lineage>
        <taxon>Bacteria</taxon>
        <taxon>Pseudomonadati</taxon>
        <taxon>Myxococcota</taxon>
        <taxon>Polyangia</taxon>
        <taxon>Polyangiales</taxon>
        <taxon>Polyangiaceae</taxon>
        <taxon>Sorangium</taxon>
    </lineage>
</organism>
<proteinExistence type="predicted"/>
<dbReference type="AlphaFoldDB" id="A0A150PGW9"/>
<evidence type="ECO:0000313" key="1">
    <source>
        <dbReference type="EMBL" id="KYF54923.1"/>
    </source>
</evidence>
<reference evidence="1 2" key="1">
    <citation type="submission" date="2014-02" db="EMBL/GenBank/DDBJ databases">
        <title>The small core and large imbalanced accessory genome model reveals a collaborative survival strategy of Sorangium cellulosum strains in nature.</title>
        <authorList>
            <person name="Han K."/>
            <person name="Peng R."/>
            <person name="Blom J."/>
            <person name="Li Y.-Z."/>
        </authorList>
    </citation>
    <scope>NUCLEOTIDE SEQUENCE [LARGE SCALE GENOMIC DNA]</scope>
    <source>
        <strain evidence="1 2">So0157-25</strain>
    </source>
</reference>
<protein>
    <submittedName>
        <fullName evidence="1">Uncharacterized protein</fullName>
    </submittedName>
</protein>